<evidence type="ECO:0000256" key="10">
    <source>
        <dbReference type="ARBA" id="ARBA00022967"/>
    </source>
</evidence>
<keyword evidence="9" id="KW-0653">Protein transport</keyword>
<evidence type="ECO:0000256" key="4">
    <source>
        <dbReference type="ARBA" id="ARBA00022475"/>
    </source>
</evidence>
<feature type="domain" description="ABC transporter" evidence="13">
    <location>
        <begin position="25"/>
        <end position="270"/>
    </location>
</feature>
<evidence type="ECO:0000256" key="12">
    <source>
        <dbReference type="ARBA" id="ARBA00025070"/>
    </source>
</evidence>
<evidence type="ECO:0000256" key="1">
    <source>
        <dbReference type="ARBA" id="ARBA00004417"/>
    </source>
</evidence>
<comment type="caution">
    <text evidence="14">The sequence shown here is derived from an EMBL/GenBank/DDBJ whole genome shotgun (WGS) entry which is preliminary data.</text>
</comment>
<dbReference type="SUPFAM" id="SSF52540">
    <property type="entry name" value="P-loop containing nucleoside triphosphate hydrolases"/>
    <property type="match status" value="1"/>
</dbReference>
<keyword evidence="3" id="KW-0813">Transport</keyword>
<dbReference type="PROSITE" id="PS00211">
    <property type="entry name" value="ABC_TRANSPORTER_1"/>
    <property type="match status" value="1"/>
</dbReference>
<dbReference type="PANTHER" id="PTHR43297">
    <property type="entry name" value="OLIGOPEPTIDE TRANSPORT ATP-BINDING PROTEIN APPD"/>
    <property type="match status" value="1"/>
</dbReference>
<keyword evidence="8" id="KW-0571">Peptide transport</keyword>
<dbReference type="InterPro" id="IPR003593">
    <property type="entry name" value="AAA+_ATPase"/>
</dbReference>
<dbReference type="Pfam" id="PF08352">
    <property type="entry name" value="oligo_HPY"/>
    <property type="match status" value="1"/>
</dbReference>
<evidence type="ECO:0000256" key="6">
    <source>
        <dbReference type="ARBA" id="ARBA00022741"/>
    </source>
</evidence>
<evidence type="ECO:0000256" key="8">
    <source>
        <dbReference type="ARBA" id="ARBA00022856"/>
    </source>
</evidence>
<sequence>MSVVQTIKPAATNSDAISARSGNAIQVENLVVSSGAISAVRDLSFAIAAGQRMGLVGESGSGKSMTAMALMGLLPAGWTVSGRVLHDGTDLLTQSDRALSKRRGRTLSMVFQDPLSSLNPVRRVGEQISWVIRRHTGASRREAERQAIDLIEQIKLPRPDQLARAYPHEISGGQRQRIMIAMALACYPQLIIADEPTTALDVTVQKQVLRLLSTAVQERGSALLMITHDLPIIAAMCDTVAVMYAGRIVECGPVAEVFRNPRHHYTRGLIDSQPTLDNIALDGSSRLSSIPGVVPPLGSMPPGCAFHPRCAAATEKCSSVMPELGGDTIRAACWNPVPIAQDLKTQ</sequence>
<dbReference type="InterPro" id="IPR017871">
    <property type="entry name" value="ABC_transporter-like_CS"/>
</dbReference>
<comment type="similarity">
    <text evidence="2">Belongs to the ABC transporter superfamily.</text>
</comment>
<dbReference type="InterPro" id="IPR027417">
    <property type="entry name" value="P-loop_NTPase"/>
</dbReference>
<dbReference type="InterPro" id="IPR013563">
    <property type="entry name" value="Oligopep_ABC_C"/>
</dbReference>
<evidence type="ECO:0000256" key="7">
    <source>
        <dbReference type="ARBA" id="ARBA00022840"/>
    </source>
</evidence>
<proteinExistence type="inferred from homology"/>
<keyword evidence="4" id="KW-1003">Cell membrane</keyword>
<dbReference type="GO" id="GO:0005524">
    <property type="term" value="F:ATP binding"/>
    <property type="evidence" value="ECO:0007669"/>
    <property type="project" value="UniProtKB-KW"/>
</dbReference>
<evidence type="ECO:0000256" key="2">
    <source>
        <dbReference type="ARBA" id="ARBA00005417"/>
    </source>
</evidence>
<dbReference type="EMBL" id="JADIJS010000010">
    <property type="protein sequence ID" value="MBO1042349.1"/>
    <property type="molecule type" value="Genomic_DNA"/>
</dbReference>
<comment type="function">
    <text evidence="12">Probably part of an ABC transporter complex that could be involved in peptide import. Probably responsible for energy coupling to the transport system.</text>
</comment>
<protein>
    <submittedName>
        <fullName evidence="14">ABC transporter ATP-binding protein</fullName>
    </submittedName>
</protein>
<accession>A0ABS3K636</accession>
<dbReference type="InterPro" id="IPR003439">
    <property type="entry name" value="ABC_transporter-like_ATP-bd"/>
</dbReference>
<keyword evidence="15" id="KW-1185">Reference proteome</keyword>
<evidence type="ECO:0000259" key="13">
    <source>
        <dbReference type="PROSITE" id="PS50893"/>
    </source>
</evidence>
<dbReference type="NCBIfam" id="TIGR01727">
    <property type="entry name" value="oligo_HPY"/>
    <property type="match status" value="1"/>
</dbReference>
<dbReference type="CDD" id="cd03257">
    <property type="entry name" value="ABC_NikE_OppD_transporters"/>
    <property type="match status" value="1"/>
</dbReference>
<evidence type="ECO:0000256" key="11">
    <source>
        <dbReference type="ARBA" id="ARBA00023136"/>
    </source>
</evidence>
<dbReference type="PANTHER" id="PTHR43297:SF2">
    <property type="entry name" value="DIPEPTIDE TRANSPORT ATP-BINDING PROTEIN DPPD"/>
    <property type="match status" value="1"/>
</dbReference>
<keyword evidence="11" id="KW-0472">Membrane</keyword>
<keyword evidence="6" id="KW-0547">Nucleotide-binding</keyword>
<comment type="subcellular location">
    <subcellularLocation>
        <location evidence="1">Cell inner membrane</location>
        <topology evidence="1">Peripheral membrane protein</topology>
    </subcellularLocation>
</comment>
<keyword evidence="7 14" id="KW-0067">ATP-binding</keyword>
<name>A0ABS3K636_9HYPH</name>
<evidence type="ECO:0000256" key="3">
    <source>
        <dbReference type="ARBA" id="ARBA00022448"/>
    </source>
</evidence>
<dbReference type="RefSeq" id="WP_207490363.1">
    <property type="nucleotide sequence ID" value="NZ_JADIJS010000010.1"/>
</dbReference>
<dbReference type="Pfam" id="PF00005">
    <property type="entry name" value="ABC_tran"/>
    <property type="match status" value="1"/>
</dbReference>
<dbReference type="SMART" id="SM00382">
    <property type="entry name" value="AAA"/>
    <property type="match status" value="1"/>
</dbReference>
<evidence type="ECO:0000313" key="14">
    <source>
        <dbReference type="EMBL" id="MBO1042349.1"/>
    </source>
</evidence>
<evidence type="ECO:0000313" key="15">
    <source>
        <dbReference type="Proteomes" id="UP000718278"/>
    </source>
</evidence>
<dbReference type="PROSITE" id="PS50893">
    <property type="entry name" value="ABC_TRANSPORTER_2"/>
    <property type="match status" value="1"/>
</dbReference>
<gene>
    <name evidence="14" type="ORF">IPV26_22095</name>
</gene>
<dbReference type="InterPro" id="IPR050388">
    <property type="entry name" value="ABC_Ni/Peptide_Import"/>
</dbReference>
<keyword evidence="5" id="KW-0997">Cell inner membrane</keyword>
<organism evidence="14 15">
    <name type="scientific">Brucella pituitosa</name>
    <dbReference type="NCBI Taxonomy" id="571256"/>
    <lineage>
        <taxon>Bacteria</taxon>
        <taxon>Pseudomonadati</taxon>
        <taxon>Pseudomonadota</taxon>
        <taxon>Alphaproteobacteria</taxon>
        <taxon>Hyphomicrobiales</taxon>
        <taxon>Brucellaceae</taxon>
        <taxon>Brucella/Ochrobactrum group</taxon>
        <taxon>Brucella</taxon>
    </lineage>
</organism>
<dbReference type="Gene3D" id="3.40.50.300">
    <property type="entry name" value="P-loop containing nucleotide triphosphate hydrolases"/>
    <property type="match status" value="1"/>
</dbReference>
<reference evidence="14 15" key="1">
    <citation type="submission" date="2020-10" db="EMBL/GenBank/DDBJ databases">
        <title>Genomic characterization of underground lake bacteria from Wind Cave National Park: Insight into the archetypical LuxI/LuxR and identification of LuxR solos.</title>
        <authorList>
            <person name="Wengert P.C."/>
            <person name="Savka M.A."/>
        </authorList>
    </citation>
    <scope>NUCLEOTIDE SEQUENCE [LARGE SCALE GENOMIC DNA]</scope>
    <source>
        <strain evidence="14 15">SD316</strain>
    </source>
</reference>
<evidence type="ECO:0000256" key="9">
    <source>
        <dbReference type="ARBA" id="ARBA00022927"/>
    </source>
</evidence>
<evidence type="ECO:0000256" key="5">
    <source>
        <dbReference type="ARBA" id="ARBA00022519"/>
    </source>
</evidence>
<keyword evidence="10" id="KW-1278">Translocase</keyword>
<dbReference type="Proteomes" id="UP000718278">
    <property type="component" value="Unassembled WGS sequence"/>
</dbReference>